<proteinExistence type="predicted"/>
<dbReference type="Proteomes" id="UP000824120">
    <property type="component" value="Chromosome 2"/>
</dbReference>
<evidence type="ECO:0000313" key="2">
    <source>
        <dbReference type="Proteomes" id="UP000824120"/>
    </source>
</evidence>
<sequence length="123" mass="13899">MHYVLLCEILVLRVIRDIVLELEDLKSFNSKKLEDHKKGVPHCEGCYLYREKTHAARYCPSLSKLSSMAAAQRKQEKVAMQIDEPFREQSGQVGGVDKGKNVVVGLFNHISLFNHMALATLAD</sequence>
<accession>A0A9J6A5T9</accession>
<organism evidence="1 2">
    <name type="scientific">Solanum commersonii</name>
    <name type="common">Commerson's wild potato</name>
    <name type="synonym">Commerson's nightshade</name>
    <dbReference type="NCBI Taxonomy" id="4109"/>
    <lineage>
        <taxon>Eukaryota</taxon>
        <taxon>Viridiplantae</taxon>
        <taxon>Streptophyta</taxon>
        <taxon>Embryophyta</taxon>
        <taxon>Tracheophyta</taxon>
        <taxon>Spermatophyta</taxon>
        <taxon>Magnoliopsida</taxon>
        <taxon>eudicotyledons</taxon>
        <taxon>Gunneridae</taxon>
        <taxon>Pentapetalae</taxon>
        <taxon>asterids</taxon>
        <taxon>lamiids</taxon>
        <taxon>Solanales</taxon>
        <taxon>Solanaceae</taxon>
        <taxon>Solanoideae</taxon>
        <taxon>Solaneae</taxon>
        <taxon>Solanum</taxon>
    </lineage>
</organism>
<dbReference type="OrthoDB" id="1939491at2759"/>
<gene>
    <name evidence="1" type="ORF">H5410_005224</name>
</gene>
<protein>
    <submittedName>
        <fullName evidence="1">Uncharacterized protein</fullName>
    </submittedName>
</protein>
<dbReference type="AlphaFoldDB" id="A0A9J6A5T9"/>
<evidence type="ECO:0000313" key="1">
    <source>
        <dbReference type="EMBL" id="KAG5620006.1"/>
    </source>
</evidence>
<comment type="caution">
    <text evidence="1">The sequence shown here is derived from an EMBL/GenBank/DDBJ whole genome shotgun (WGS) entry which is preliminary data.</text>
</comment>
<dbReference type="EMBL" id="JACXVP010000002">
    <property type="protein sequence ID" value="KAG5620006.1"/>
    <property type="molecule type" value="Genomic_DNA"/>
</dbReference>
<keyword evidence="2" id="KW-1185">Reference proteome</keyword>
<name>A0A9J6A5T9_SOLCO</name>
<reference evidence="1 2" key="1">
    <citation type="submission" date="2020-09" db="EMBL/GenBank/DDBJ databases">
        <title>De no assembly of potato wild relative species, Solanum commersonii.</title>
        <authorList>
            <person name="Cho K."/>
        </authorList>
    </citation>
    <scope>NUCLEOTIDE SEQUENCE [LARGE SCALE GENOMIC DNA]</scope>
    <source>
        <strain evidence="1">LZ3.2</strain>
        <tissue evidence="1">Leaf</tissue>
    </source>
</reference>